<accession>A0A380P6E7</accession>
<dbReference type="GO" id="GO:0003677">
    <property type="term" value="F:DNA binding"/>
    <property type="evidence" value="ECO:0007669"/>
    <property type="project" value="InterPro"/>
</dbReference>
<reference evidence="3 4" key="1">
    <citation type="submission" date="2018-06" db="EMBL/GenBank/DDBJ databases">
        <authorList>
            <consortium name="Pathogen Informatics"/>
            <person name="Doyle S."/>
        </authorList>
    </citation>
    <scope>NUCLEOTIDE SEQUENCE [LARGE SCALE GENOMIC DNA]</scope>
    <source>
        <strain evidence="3 4">NCTC7807</strain>
    </source>
</reference>
<evidence type="ECO:0000313" key="4">
    <source>
        <dbReference type="Proteomes" id="UP000254150"/>
    </source>
</evidence>
<dbReference type="EMBL" id="UHID01000007">
    <property type="protein sequence ID" value="SUP60780.1"/>
    <property type="molecule type" value="Genomic_DNA"/>
</dbReference>
<dbReference type="SUPFAM" id="SSF47413">
    <property type="entry name" value="lambda repressor-like DNA-binding domains"/>
    <property type="match status" value="1"/>
</dbReference>
<dbReference type="Proteomes" id="UP000254150">
    <property type="component" value="Unassembled WGS sequence"/>
</dbReference>
<dbReference type="Gene3D" id="1.10.260.40">
    <property type="entry name" value="lambda repressor-like DNA-binding domains"/>
    <property type="match status" value="1"/>
</dbReference>
<feature type="domain" description="HTH cro/C1-type" evidence="2">
    <location>
        <begin position="151"/>
        <end position="205"/>
    </location>
</feature>
<dbReference type="SMART" id="SM00530">
    <property type="entry name" value="HTH_XRE"/>
    <property type="match status" value="1"/>
</dbReference>
<dbReference type="Pfam" id="PF13560">
    <property type="entry name" value="HTH_31"/>
    <property type="match status" value="1"/>
</dbReference>
<feature type="compositionally biased region" description="Basic residues" evidence="1">
    <location>
        <begin position="114"/>
        <end position="123"/>
    </location>
</feature>
<proteinExistence type="predicted"/>
<name>A0A380P6E7_STRGR</name>
<gene>
    <name evidence="3" type="ORF">NCTC7807_04851</name>
</gene>
<evidence type="ECO:0000256" key="1">
    <source>
        <dbReference type="SAM" id="MobiDB-lite"/>
    </source>
</evidence>
<dbReference type="CDD" id="cd00093">
    <property type="entry name" value="HTH_XRE"/>
    <property type="match status" value="1"/>
</dbReference>
<evidence type="ECO:0000259" key="2">
    <source>
        <dbReference type="PROSITE" id="PS50943"/>
    </source>
</evidence>
<dbReference type="PROSITE" id="PS50943">
    <property type="entry name" value="HTH_CROC1"/>
    <property type="match status" value="1"/>
</dbReference>
<organism evidence="3 4">
    <name type="scientific">Streptomyces griseus</name>
    <dbReference type="NCBI Taxonomy" id="1911"/>
    <lineage>
        <taxon>Bacteria</taxon>
        <taxon>Bacillati</taxon>
        <taxon>Actinomycetota</taxon>
        <taxon>Actinomycetes</taxon>
        <taxon>Kitasatosporales</taxon>
        <taxon>Streptomycetaceae</taxon>
        <taxon>Streptomyces</taxon>
    </lineage>
</organism>
<dbReference type="AlphaFoldDB" id="A0A380P6E7"/>
<dbReference type="InterPro" id="IPR010982">
    <property type="entry name" value="Lambda_DNA-bd_dom_sf"/>
</dbReference>
<feature type="region of interest" description="Disordered" evidence="1">
    <location>
        <begin position="103"/>
        <end position="139"/>
    </location>
</feature>
<evidence type="ECO:0000313" key="3">
    <source>
        <dbReference type="EMBL" id="SUP60780.1"/>
    </source>
</evidence>
<sequence>MSTRSHPEPQPPRPGPAVDGARATRCKAALREIAEDHAALGAELARMMSIDAPTTEQATVVLEMERLNQKALGILVVRQRSEGKSLTELAPLFGLSTDRLRKKYNPRTVDKNLQSHRPRRRRPTSPQPTTEELPVPDNPLYLPLQRLASALTRMKAEAGVSQRELAAGMHVHPSYVSRMLSGNRQPTWQHVQVIAGLCGKDPARVRPLWDAATSTQPGHEDAALYLRTYLRALRYAAGEPTIADILNSAGQSLTEPELRQALHGPGVPSRNAVSRVTTVLHGLPEFALPVWTRARSAGETMLSAEAFG</sequence>
<dbReference type="InterPro" id="IPR001387">
    <property type="entry name" value="Cro/C1-type_HTH"/>
</dbReference>
<protein>
    <submittedName>
        <fullName evidence="3">Helix-turn-helix</fullName>
    </submittedName>
</protein>
<dbReference type="RefSeq" id="WP_115069464.1">
    <property type="nucleotide sequence ID" value="NZ_UHID01000007.1"/>
</dbReference>
<feature type="region of interest" description="Disordered" evidence="1">
    <location>
        <begin position="1"/>
        <end position="21"/>
    </location>
</feature>